<evidence type="ECO:0000256" key="10">
    <source>
        <dbReference type="SAM" id="Phobius"/>
    </source>
</evidence>
<sequence length="385" mass="42918">MEKLKRVISEVAYARTPSPLHFPLLPFLSLASSFYSFSLFIRRRLYDLGILSKQRLSVPVISVGNLTWGGNGKTPMAEFIALFFDKVGISPLILTRGYAGGDEARMLQGRLAGTSVKIGIGANRAATAASFLSEYGYVLQKCSQSSNAGKIGAVILDDGMQHWSLSRDLEIVMINGMAPWGNKSLLPRGPLREPLIALERADVAVIHHADLVSYEELRAIKLTIQEIKETVPIFLSKLRSFFFFNVKKADTKLPLQAVQDTIVLCVSAIGYANSFVQAIGKIGPKYVDRIDFSDHHFFLKKDIAMIKKRLTEMSDKFCAEPIIIVTEKDYYRDPDILKELNSYQVLVLCSALEIMPSDGITAENLEHMLKTMIDDRSTSTNDNKE</sequence>
<accession>A0AAV7E1W3</accession>
<dbReference type="GO" id="GO:0005524">
    <property type="term" value="F:ATP binding"/>
    <property type="evidence" value="ECO:0007669"/>
    <property type="project" value="UniProtKB-KW"/>
</dbReference>
<keyword evidence="6" id="KW-0547">Nucleotide-binding</keyword>
<keyword evidence="12" id="KW-1185">Reference proteome</keyword>
<comment type="caution">
    <text evidence="11">The sequence shown here is derived from an EMBL/GenBank/DDBJ whole genome shotgun (WGS) entry which is preliminary data.</text>
</comment>
<reference evidence="11 12" key="1">
    <citation type="submission" date="2021-07" db="EMBL/GenBank/DDBJ databases">
        <title>The Aristolochia fimbriata genome: insights into angiosperm evolution, floral development and chemical biosynthesis.</title>
        <authorList>
            <person name="Jiao Y."/>
        </authorList>
    </citation>
    <scope>NUCLEOTIDE SEQUENCE [LARGE SCALE GENOMIC DNA]</scope>
    <source>
        <strain evidence="11">IBCAS-2021</strain>
        <tissue evidence="11">Leaf</tissue>
    </source>
</reference>
<dbReference type="HAMAP" id="MF_00409">
    <property type="entry name" value="LpxK"/>
    <property type="match status" value="1"/>
</dbReference>
<dbReference type="GO" id="GO:0016020">
    <property type="term" value="C:membrane"/>
    <property type="evidence" value="ECO:0007669"/>
    <property type="project" value="GOC"/>
</dbReference>
<keyword evidence="9" id="KW-0443">Lipid metabolism</keyword>
<dbReference type="GO" id="GO:0009245">
    <property type="term" value="P:lipid A biosynthetic process"/>
    <property type="evidence" value="ECO:0007669"/>
    <property type="project" value="UniProtKB-KW"/>
</dbReference>
<evidence type="ECO:0000256" key="4">
    <source>
        <dbReference type="ARBA" id="ARBA00022556"/>
    </source>
</evidence>
<dbReference type="EMBL" id="JAINDJ010000007">
    <property type="protein sequence ID" value="KAG9442469.1"/>
    <property type="molecule type" value="Genomic_DNA"/>
</dbReference>
<dbReference type="AlphaFoldDB" id="A0AAV7E1W3"/>
<dbReference type="GO" id="GO:0009029">
    <property type="term" value="F:lipid-A 4'-kinase activity"/>
    <property type="evidence" value="ECO:0007669"/>
    <property type="project" value="UniProtKB-EC"/>
</dbReference>
<keyword evidence="10" id="KW-1133">Transmembrane helix</keyword>
<dbReference type="InterPro" id="IPR003758">
    <property type="entry name" value="LpxK"/>
</dbReference>
<evidence type="ECO:0000313" key="12">
    <source>
        <dbReference type="Proteomes" id="UP000825729"/>
    </source>
</evidence>
<dbReference type="Proteomes" id="UP000825729">
    <property type="component" value="Unassembled WGS sequence"/>
</dbReference>
<feature type="transmembrane region" description="Helical" evidence="10">
    <location>
        <begin position="20"/>
        <end position="41"/>
    </location>
</feature>
<evidence type="ECO:0000313" key="11">
    <source>
        <dbReference type="EMBL" id="KAG9442469.1"/>
    </source>
</evidence>
<dbReference type="Pfam" id="PF02606">
    <property type="entry name" value="LpxK"/>
    <property type="match status" value="1"/>
</dbReference>
<evidence type="ECO:0000256" key="6">
    <source>
        <dbReference type="ARBA" id="ARBA00022741"/>
    </source>
</evidence>
<dbReference type="PANTHER" id="PTHR42724:SF1">
    <property type="entry name" value="TETRAACYLDISACCHARIDE 4'-KINASE, MITOCHONDRIAL-RELATED"/>
    <property type="match status" value="1"/>
</dbReference>
<organism evidence="11 12">
    <name type="scientific">Aristolochia fimbriata</name>
    <name type="common">White veined hardy Dutchman's pipe vine</name>
    <dbReference type="NCBI Taxonomy" id="158543"/>
    <lineage>
        <taxon>Eukaryota</taxon>
        <taxon>Viridiplantae</taxon>
        <taxon>Streptophyta</taxon>
        <taxon>Embryophyta</taxon>
        <taxon>Tracheophyta</taxon>
        <taxon>Spermatophyta</taxon>
        <taxon>Magnoliopsida</taxon>
        <taxon>Magnoliidae</taxon>
        <taxon>Piperales</taxon>
        <taxon>Aristolochiaceae</taxon>
        <taxon>Aristolochia</taxon>
    </lineage>
</organism>
<evidence type="ECO:0000256" key="9">
    <source>
        <dbReference type="ARBA" id="ARBA00023098"/>
    </source>
</evidence>
<evidence type="ECO:0000256" key="2">
    <source>
        <dbReference type="ARBA" id="ARBA00012071"/>
    </source>
</evidence>
<keyword evidence="3" id="KW-0444">Lipid biosynthesis</keyword>
<dbReference type="NCBIfam" id="TIGR00682">
    <property type="entry name" value="lpxK"/>
    <property type="match status" value="1"/>
</dbReference>
<evidence type="ECO:0000256" key="5">
    <source>
        <dbReference type="ARBA" id="ARBA00022679"/>
    </source>
</evidence>
<keyword evidence="10" id="KW-0472">Membrane</keyword>
<gene>
    <name evidence="11" type="ORF">H6P81_018323</name>
</gene>
<keyword evidence="8" id="KW-0067">ATP-binding</keyword>
<protein>
    <recommendedName>
        <fullName evidence="2">tetraacyldisaccharide 4'-kinase</fullName>
        <ecNumber evidence="2">2.7.1.130</ecNumber>
    </recommendedName>
</protein>
<name>A0AAV7E1W3_ARIFI</name>
<dbReference type="PANTHER" id="PTHR42724">
    <property type="entry name" value="TETRAACYLDISACCHARIDE 4'-KINASE"/>
    <property type="match status" value="1"/>
</dbReference>
<keyword evidence="5" id="KW-0808">Transferase</keyword>
<dbReference type="EC" id="2.7.1.130" evidence="2"/>
<evidence type="ECO:0000256" key="1">
    <source>
        <dbReference type="ARBA" id="ARBA00004870"/>
    </source>
</evidence>
<keyword evidence="4" id="KW-0441">Lipid A biosynthesis</keyword>
<proteinExistence type="inferred from homology"/>
<evidence type="ECO:0000256" key="3">
    <source>
        <dbReference type="ARBA" id="ARBA00022516"/>
    </source>
</evidence>
<evidence type="ECO:0000256" key="8">
    <source>
        <dbReference type="ARBA" id="ARBA00022840"/>
    </source>
</evidence>
<keyword evidence="10" id="KW-0812">Transmembrane</keyword>
<evidence type="ECO:0000256" key="7">
    <source>
        <dbReference type="ARBA" id="ARBA00022777"/>
    </source>
</evidence>
<keyword evidence="7" id="KW-0418">Kinase</keyword>
<comment type="pathway">
    <text evidence="1">Glycolipid biosynthesis; lipid IV(A) biosynthesis; lipid IV(A) from (3R)-3-hydroxytetradecanoyl-[acyl-carrier-protein] and UDP-N-acetyl-alpha-D-glucosamine: step 6/6.</text>
</comment>